<keyword evidence="2" id="KW-0472">Membrane</keyword>
<organism evidence="3 4">
    <name type="scientific">Nannocystis pusilla</name>
    <dbReference type="NCBI Taxonomy" id="889268"/>
    <lineage>
        <taxon>Bacteria</taxon>
        <taxon>Pseudomonadati</taxon>
        <taxon>Myxococcota</taxon>
        <taxon>Polyangia</taxon>
        <taxon>Nannocystales</taxon>
        <taxon>Nannocystaceae</taxon>
        <taxon>Nannocystis</taxon>
    </lineage>
</organism>
<evidence type="ECO:0000313" key="3">
    <source>
        <dbReference type="EMBL" id="MBZ5708951.1"/>
    </source>
</evidence>
<reference evidence="3" key="1">
    <citation type="submission" date="2021-08" db="EMBL/GenBank/DDBJ databases">
        <authorList>
            <person name="Stevens D.C."/>
        </authorList>
    </citation>
    <scope>NUCLEOTIDE SEQUENCE</scope>
    <source>
        <strain evidence="3">DSM 53165</strain>
    </source>
</reference>
<comment type="caution">
    <text evidence="3">The sequence shown here is derived from an EMBL/GenBank/DDBJ whole genome shotgun (WGS) entry which is preliminary data.</text>
</comment>
<evidence type="ECO:0000256" key="2">
    <source>
        <dbReference type="SAM" id="Phobius"/>
    </source>
</evidence>
<protein>
    <submittedName>
        <fullName evidence="3">Prepilin-type N-terminal cleavage/methylation domain-containing protein</fullName>
    </submittedName>
</protein>
<accession>A0ABS7TL41</accession>
<dbReference type="RefSeq" id="WP_224190730.1">
    <property type="nucleotide sequence ID" value="NZ_JAIRAU010000002.1"/>
</dbReference>
<name>A0ABS7TL41_9BACT</name>
<dbReference type="PROSITE" id="PS00409">
    <property type="entry name" value="PROKAR_NTER_METHYL"/>
    <property type="match status" value="1"/>
</dbReference>
<dbReference type="NCBIfam" id="TIGR02532">
    <property type="entry name" value="IV_pilin_GFxxxE"/>
    <property type="match status" value="1"/>
</dbReference>
<dbReference type="Proteomes" id="UP001139031">
    <property type="component" value="Unassembled WGS sequence"/>
</dbReference>
<evidence type="ECO:0000256" key="1">
    <source>
        <dbReference type="SAM" id="MobiDB-lite"/>
    </source>
</evidence>
<keyword evidence="4" id="KW-1185">Reference proteome</keyword>
<evidence type="ECO:0000313" key="4">
    <source>
        <dbReference type="Proteomes" id="UP001139031"/>
    </source>
</evidence>
<dbReference type="InterPro" id="IPR012902">
    <property type="entry name" value="N_methyl_site"/>
</dbReference>
<sequence>MTAPSSPRPTRLRPPEQRYAAAGFTLLEVMIAMAVLALSLTSMLTSQMASLRATRYAQTITSVAFLADYQLIETEYIVRKEGGWVLEDKFYEGTFADQGWPDVKYKCIVDFLKLPEYTELRAAKDDSDRAQRGESSVYYKSAGDQAFTALGMVWTPVKQAIERSIRKVKCTVKWKNGNLDEEFIVNTFWADPEKLKQLPGLGGEAKEGDMGDEQGQGQGQGQGAGAGGGAGRPTGGAGGGRQPGAGGSGPGSSMQMGGMKR</sequence>
<keyword evidence="2" id="KW-0812">Transmembrane</keyword>
<proteinExistence type="predicted"/>
<dbReference type="Pfam" id="PF07963">
    <property type="entry name" value="N_methyl"/>
    <property type="match status" value="1"/>
</dbReference>
<gene>
    <name evidence="3" type="ORF">K7C98_06755</name>
</gene>
<dbReference type="EMBL" id="JAIRAU010000002">
    <property type="protein sequence ID" value="MBZ5708951.1"/>
    <property type="molecule type" value="Genomic_DNA"/>
</dbReference>
<feature type="region of interest" description="Disordered" evidence="1">
    <location>
        <begin position="198"/>
        <end position="261"/>
    </location>
</feature>
<keyword evidence="2" id="KW-1133">Transmembrane helix</keyword>
<feature type="compositionally biased region" description="Low complexity" evidence="1">
    <location>
        <begin position="251"/>
        <end position="261"/>
    </location>
</feature>
<feature type="compositionally biased region" description="Gly residues" evidence="1">
    <location>
        <begin position="214"/>
        <end position="250"/>
    </location>
</feature>
<feature type="transmembrane region" description="Helical" evidence="2">
    <location>
        <begin position="20"/>
        <end position="45"/>
    </location>
</feature>